<evidence type="ECO:0000256" key="1">
    <source>
        <dbReference type="SAM" id="MobiDB-lite"/>
    </source>
</evidence>
<feature type="region of interest" description="Disordered" evidence="1">
    <location>
        <begin position="132"/>
        <end position="157"/>
    </location>
</feature>
<gene>
    <name evidence="2" type="ORF">FA13DRAFT_1104768</name>
</gene>
<feature type="region of interest" description="Disordered" evidence="1">
    <location>
        <begin position="1"/>
        <end position="75"/>
    </location>
</feature>
<name>A0A4Y7RKK7_COPMI</name>
<protein>
    <submittedName>
        <fullName evidence="2">Uncharacterized protein</fullName>
    </submittedName>
</protein>
<proteinExistence type="predicted"/>
<dbReference type="EMBL" id="QPFP01000501">
    <property type="protein sequence ID" value="TEB09515.1"/>
    <property type="molecule type" value="Genomic_DNA"/>
</dbReference>
<dbReference type="AlphaFoldDB" id="A0A4Y7RKK7"/>
<comment type="caution">
    <text evidence="2">The sequence shown here is derived from an EMBL/GenBank/DDBJ whole genome shotgun (WGS) entry which is preliminary data.</text>
</comment>
<evidence type="ECO:0000313" key="2">
    <source>
        <dbReference type="EMBL" id="TEB09515.1"/>
    </source>
</evidence>
<dbReference type="Proteomes" id="UP000298030">
    <property type="component" value="Unassembled WGS sequence"/>
</dbReference>
<evidence type="ECO:0000313" key="3">
    <source>
        <dbReference type="Proteomes" id="UP000298030"/>
    </source>
</evidence>
<feature type="compositionally biased region" description="Basic and acidic residues" evidence="1">
    <location>
        <begin position="147"/>
        <end position="157"/>
    </location>
</feature>
<feature type="compositionally biased region" description="Polar residues" evidence="1">
    <location>
        <begin position="132"/>
        <end position="143"/>
    </location>
</feature>
<organism evidence="2 3">
    <name type="scientific">Coprinellus micaceus</name>
    <name type="common">Glistening ink-cap mushroom</name>
    <name type="synonym">Coprinus micaceus</name>
    <dbReference type="NCBI Taxonomy" id="71717"/>
    <lineage>
        <taxon>Eukaryota</taxon>
        <taxon>Fungi</taxon>
        <taxon>Dikarya</taxon>
        <taxon>Basidiomycota</taxon>
        <taxon>Agaricomycotina</taxon>
        <taxon>Agaricomycetes</taxon>
        <taxon>Agaricomycetidae</taxon>
        <taxon>Agaricales</taxon>
        <taxon>Agaricineae</taxon>
        <taxon>Psathyrellaceae</taxon>
        <taxon>Coprinellus</taxon>
    </lineage>
</organism>
<reference evidence="2 3" key="1">
    <citation type="journal article" date="2019" name="Nat. Ecol. Evol.">
        <title>Megaphylogeny resolves global patterns of mushroom evolution.</title>
        <authorList>
            <person name="Varga T."/>
            <person name="Krizsan K."/>
            <person name="Foldi C."/>
            <person name="Dima B."/>
            <person name="Sanchez-Garcia M."/>
            <person name="Sanchez-Ramirez S."/>
            <person name="Szollosi G.J."/>
            <person name="Szarkandi J.G."/>
            <person name="Papp V."/>
            <person name="Albert L."/>
            <person name="Andreopoulos W."/>
            <person name="Angelini C."/>
            <person name="Antonin V."/>
            <person name="Barry K.W."/>
            <person name="Bougher N.L."/>
            <person name="Buchanan P."/>
            <person name="Buyck B."/>
            <person name="Bense V."/>
            <person name="Catcheside P."/>
            <person name="Chovatia M."/>
            <person name="Cooper J."/>
            <person name="Damon W."/>
            <person name="Desjardin D."/>
            <person name="Finy P."/>
            <person name="Geml J."/>
            <person name="Haridas S."/>
            <person name="Hughes K."/>
            <person name="Justo A."/>
            <person name="Karasinski D."/>
            <person name="Kautmanova I."/>
            <person name="Kiss B."/>
            <person name="Kocsube S."/>
            <person name="Kotiranta H."/>
            <person name="LaButti K.M."/>
            <person name="Lechner B.E."/>
            <person name="Liimatainen K."/>
            <person name="Lipzen A."/>
            <person name="Lukacs Z."/>
            <person name="Mihaltcheva S."/>
            <person name="Morgado L.N."/>
            <person name="Niskanen T."/>
            <person name="Noordeloos M.E."/>
            <person name="Ohm R.A."/>
            <person name="Ortiz-Santana B."/>
            <person name="Ovrebo C."/>
            <person name="Racz N."/>
            <person name="Riley R."/>
            <person name="Savchenko A."/>
            <person name="Shiryaev A."/>
            <person name="Soop K."/>
            <person name="Spirin V."/>
            <person name="Szebenyi C."/>
            <person name="Tomsovsky M."/>
            <person name="Tulloss R.E."/>
            <person name="Uehling J."/>
            <person name="Grigoriev I.V."/>
            <person name="Vagvolgyi C."/>
            <person name="Papp T."/>
            <person name="Martin F.M."/>
            <person name="Miettinen O."/>
            <person name="Hibbett D.S."/>
            <person name="Nagy L.G."/>
        </authorList>
    </citation>
    <scope>NUCLEOTIDE SEQUENCE [LARGE SCALE GENOMIC DNA]</scope>
    <source>
        <strain evidence="2 3">FP101781</strain>
    </source>
</reference>
<keyword evidence="3" id="KW-1185">Reference proteome</keyword>
<feature type="compositionally biased region" description="Gly residues" evidence="1">
    <location>
        <begin position="1"/>
        <end position="15"/>
    </location>
</feature>
<feature type="compositionally biased region" description="Low complexity" evidence="1">
    <location>
        <begin position="28"/>
        <end position="67"/>
    </location>
</feature>
<sequence length="259" mass="28092">MGSSGTVGGTGGGSGSMDTPPDSNLGMTPSTSPSTSSITTCRSPAATSTLSSKSPSATPKPPSRTSTGWFSSLGRNRGRQASHIGIDTAGPAEEGVEALFTIFDPSSFNVAFCLDLNRGNHYDAYHFQRVSSNPETGEGSAQPTMHEAPHEHEHDHDGLPPMLTITDSFPIPMHGSPSAEEVPPQNTLRMLAEGPVGGRLRRKRKRKRFWFWEESMVVCRGWVVDIGARFVSTSRGGESNPHFYIYDDIRTPHNHYIYD</sequence>
<accession>A0A4Y7RKK7</accession>